<reference evidence="9" key="1">
    <citation type="submission" date="2019-08" db="EMBL/GenBank/DDBJ databases">
        <authorList>
            <person name="Kucharzyk K."/>
            <person name="Murdoch R.W."/>
            <person name="Higgins S."/>
            <person name="Loffler F."/>
        </authorList>
    </citation>
    <scope>NUCLEOTIDE SEQUENCE</scope>
</reference>
<evidence type="ECO:0000256" key="2">
    <source>
        <dbReference type="ARBA" id="ARBA00022448"/>
    </source>
</evidence>
<dbReference type="SUPFAM" id="SSF161098">
    <property type="entry name" value="MetI-like"/>
    <property type="match status" value="1"/>
</dbReference>
<dbReference type="Pfam" id="PF00528">
    <property type="entry name" value="BPD_transp_1"/>
    <property type="match status" value="1"/>
</dbReference>
<keyword evidence="3" id="KW-1003">Cell membrane</keyword>
<keyword evidence="5 7" id="KW-1133">Transmembrane helix</keyword>
<evidence type="ECO:0000313" key="9">
    <source>
        <dbReference type="EMBL" id="MPN48736.1"/>
    </source>
</evidence>
<evidence type="ECO:0000256" key="7">
    <source>
        <dbReference type="SAM" id="Phobius"/>
    </source>
</evidence>
<organism evidence="9">
    <name type="scientific">bioreactor metagenome</name>
    <dbReference type="NCBI Taxonomy" id="1076179"/>
    <lineage>
        <taxon>unclassified sequences</taxon>
        <taxon>metagenomes</taxon>
        <taxon>ecological metagenomes</taxon>
    </lineage>
</organism>
<dbReference type="PANTHER" id="PTHR43005">
    <property type="entry name" value="BLR7065 PROTEIN"/>
    <property type="match status" value="1"/>
</dbReference>
<keyword evidence="2" id="KW-0813">Transport</keyword>
<feature type="transmembrane region" description="Helical" evidence="7">
    <location>
        <begin position="6"/>
        <end position="22"/>
    </location>
</feature>
<keyword evidence="6 7" id="KW-0472">Membrane</keyword>
<feature type="domain" description="ABC transmembrane type-1" evidence="8">
    <location>
        <begin position="1"/>
        <end position="181"/>
    </location>
</feature>
<evidence type="ECO:0000256" key="4">
    <source>
        <dbReference type="ARBA" id="ARBA00022692"/>
    </source>
</evidence>
<dbReference type="PANTHER" id="PTHR43005:SF1">
    <property type="entry name" value="SPERMIDINE_PUTRESCINE TRANSPORT SYSTEM PERMEASE PROTEIN"/>
    <property type="match status" value="1"/>
</dbReference>
<proteinExistence type="predicted"/>
<gene>
    <name evidence="9" type="ORF">SDC9_196348</name>
</gene>
<sequence>MTLIFYAPSIAVNAFVVWLVIFDGDMYGYLNSALMSLGITNGPIQWLTDPTYMMGVVIVVQLWISLGTSFLTLRAGFNTVNPTYYEAAAIDGIRNRWQELWYVTLPMMTPHLALSAVLSITGAFASGNVAMIMTGFPSTNYATHMMVHHLLDYGTIRHERGYAAAIATVIFLLSVGTNKLVQRFLRRVGR</sequence>
<dbReference type="InterPro" id="IPR000515">
    <property type="entry name" value="MetI-like"/>
</dbReference>
<dbReference type="CDD" id="cd06261">
    <property type="entry name" value="TM_PBP2"/>
    <property type="match status" value="1"/>
</dbReference>
<accession>A0A645ICV3</accession>
<evidence type="ECO:0000256" key="1">
    <source>
        <dbReference type="ARBA" id="ARBA00004651"/>
    </source>
</evidence>
<comment type="subcellular location">
    <subcellularLocation>
        <location evidence="1">Cell membrane</location>
        <topology evidence="1">Multi-pass membrane protein</topology>
    </subcellularLocation>
</comment>
<dbReference type="InterPro" id="IPR035906">
    <property type="entry name" value="MetI-like_sf"/>
</dbReference>
<feature type="transmembrane region" description="Helical" evidence="7">
    <location>
        <begin position="161"/>
        <end position="181"/>
    </location>
</feature>
<evidence type="ECO:0000256" key="5">
    <source>
        <dbReference type="ARBA" id="ARBA00022989"/>
    </source>
</evidence>
<name>A0A645ICV3_9ZZZZ</name>
<dbReference type="GO" id="GO:0055085">
    <property type="term" value="P:transmembrane transport"/>
    <property type="evidence" value="ECO:0007669"/>
    <property type="project" value="InterPro"/>
</dbReference>
<evidence type="ECO:0000256" key="3">
    <source>
        <dbReference type="ARBA" id="ARBA00022475"/>
    </source>
</evidence>
<feature type="transmembrane region" description="Helical" evidence="7">
    <location>
        <begin position="52"/>
        <end position="73"/>
    </location>
</feature>
<dbReference type="AlphaFoldDB" id="A0A645ICV3"/>
<comment type="caution">
    <text evidence="9">The sequence shown here is derived from an EMBL/GenBank/DDBJ whole genome shotgun (WGS) entry which is preliminary data.</text>
</comment>
<evidence type="ECO:0000259" key="8">
    <source>
        <dbReference type="PROSITE" id="PS50928"/>
    </source>
</evidence>
<dbReference type="Gene3D" id="1.10.3720.10">
    <property type="entry name" value="MetI-like"/>
    <property type="match status" value="1"/>
</dbReference>
<evidence type="ECO:0000256" key="6">
    <source>
        <dbReference type="ARBA" id="ARBA00023136"/>
    </source>
</evidence>
<dbReference type="GO" id="GO:0005886">
    <property type="term" value="C:plasma membrane"/>
    <property type="evidence" value="ECO:0007669"/>
    <property type="project" value="UniProtKB-SubCell"/>
</dbReference>
<dbReference type="PROSITE" id="PS50928">
    <property type="entry name" value="ABC_TM1"/>
    <property type="match status" value="1"/>
</dbReference>
<protein>
    <recommendedName>
        <fullName evidence="8">ABC transmembrane type-1 domain-containing protein</fullName>
    </recommendedName>
</protein>
<keyword evidence="4 7" id="KW-0812">Transmembrane</keyword>
<feature type="transmembrane region" description="Helical" evidence="7">
    <location>
        <begin position="112"/>
        <end position="136"/>
    </location>
</feature>
<dbReference type="EMBL" id="VSSQ01111333">
    <property type="protein sequence ID" value="MPN48736.1"/>
    <property type="molecule type" value="Genomic_DNA"/>
</dbReference>